<reference evidence="8" key="1">
    <citation type="submission" date="2021-03" db="EMBL/GenBank/DDBJ databases">
        <authorList>
            <person name="Sun Q."/>
        </authorList>
    </citation>
    <scope>NUCLEOTIDE SEQUENCE</scope>
    <source>
        <strain evidence="8">CCM 8862</strain>
    </source>
</reference>
<name>A0A939IUJ7_9CORY</name>
<dbReference type="PANTHER" id="PTHR31632:SF2">
    <property type="entry name" value="PLASMA MEMBRANE IRON PERMEASE"/>
    <property type="match status" value="1"/>
</dbReference>
<feature type="transmembrane region" description="Helical" evidence="7">
    <location>
        <begin position="347"/>
        <end position="364"/>
    </location>
</feature>
<evidence type="ECO:0000256" key="1">
    <source>
        <dbReference type="ARBA" id="ARBA00004141"/>
    </source>
</evidence>
<dbReference type="InterPro" id="IPR004923">
    <property type="entry name" value="FTR1/Fip1/EfeU"/>
</dbReference>
<sequence>MTASAQQAPTTTPVRVEKDLPVCTKGVSNPDGSTRTYQDYALCMAAEINKAIDSFGAGNYEQAVEDINEAYFGWYENALEPPSMTLPGNRKVKMEGRFTRVKLAIRNNPSDPSIPDKLDLIKTAVARDAMVLDGALPDSSPESAGKKLLTEKKKEPVDESKMNSVDFITAFTLLLREGLEALLVVTAIILYLVTSGNRKLCKAVYLGVAAAVVLSFVLAWGMQKIVGGAGAASEMIEGFTMFIAVAMLFYVSNWMLGKTSGQNWQHYIQGMVTTSVSSGAAKALVFAAFLAVIREGAELVLFYTAAFAGGGHNPLWIGLGFGAGIVVLAVIFVIFRYGGARMPVRPIFMGTSILLFIMCISFVGKGVQELKEASFILGDTNLPWMKYYFPELGIYPQAETILPQLILLVASVWIIVHHTMSNRSASRDRDTAGQKNPTATPV</sequence>
<evidence type="ECO:0000256" key="4">
    <source>
        <dbReference type="ARBA" id="ARBA00022989"/>
    </source>
</evidence>
<feature type="transmembrane region" description="Helical" evidence="7">
    <location>
        <begin position="235"/>
        <end position="256"/>
    </location>
</feature>
<evidence type="ECO:0000256" key="6">
    <source>
        <dbReference type="SAM" id="MobiDB-lite"/>
    </source>
</evidence>
<keyword evidence="4 7" id="KW-1133">Transmembrane helix</keyword>
<keyword evidence="3 7" id="KW-0812">Transmembrane</keyword>
<evidence type="ECO:0000256" key="3">
    <source>
        <dbReference type="ARBA" id="ARBA00022692"/>
    </source>
</evidence>
<dbReference type="EMBL" id="JAFLEQ010000003">
    <property type="protein sequence ID" value="MBN9643266.1"/>
    <property type="molecule type" value="Genomic_DNA"/>
</dbReference>
<dbReference type="RefSeq" id="WP_207117753.1">
    <property type="nucleotide sequence ID" value="NZ_JAFLEQ010000003.1"/>
</dbReference>
<feature type="transmembrane region" description="Helical" evidence="7">
    <location>
        <begin position="268"/>
        <end position="293"/>
    </location>
</feature>
<keyword evidence="9" id="KW-1185">Reference proteome</keyword>
<evidence type="ECO:0000256" key="7">
    <source>
        <dbReference type="SAM" id="Phobius"/>
    </source>
</evidence>
<feature type="compositionally biased region" description="Basic and acidic residues" evidence="6">
    <location>
        <begin position="144"/>
        <end position="155"/>
    </location>
</feature>
<evidence type="ECO:0000256" key="2">
    <source>
        <dbReference type="ARBA" id="ARBA00008333"/>
    </source>
</evidence>
<proteinExistence type="inferred from homology"/>
<feature type="transmembrane region" description="Helical" evidence="7">
    <location>
        <begin position="313"/>
        <end position="335"/>
    </location>
</feature>
<keyword evidence="5 7" id="KW-0472">Membrane</keyword>
<comment type="subcellular location">
    <subcellularLocation>
        <location evidence="1">Membrane</location>
        <topology evidence="1">Multi-pass membrane protein</topology>
    </subcellularLocation>
</comment>
<protein>
    <submittedName>
        <fullName evidence="8">FTR1 family iron permease</fullName>
    </submittedName>
</protein>
<feature type="transmembrane region" description="Helical" evidence="7">
    <location>
        <begin position="401"/>
        <end position="420"/>
    </location>
</feature>
<feature type="region of interest" description="Disordered" evidence="6">
    <location>
        <begin position="136"/>
        <end position="155"/>
    </location>
</feature>
<comment type="caution">
    <text evidence="8">The sequence shown here is derived from an EMBL/GenBank/DDBJ whole genome shotgun (WGS) entry which is preliminary data.</text>
</comment>
<feature type="transmembrane region" description="Helical" evidence="7">
    <location>
        <begin position="204"/>
        <end position="223"/>
    </location>
</feature>
<dbReference type="Proteomes" id="UP000664332">
    <property type="component" value="Unassembled WGS sequence"/>
</dbReference>
<organism evidence="8 9">
    <name type="scientific">Corynebacterium mendelii</name>
    <dbReference type="NCBI Taxonomy" id="2765362"/>
    <lineage>
        <taxon>Bacteria</taxon>
        <taxon>Bacillati</taxon>
        <taxon>Actinomycetota</taxon>
        <taxon>Actinomycetes</taxon>
        <taxon>Mycobacteriales</taxon>
        <taxon>Corynebacteriaceae</taxon>
        <taxon>Corynebacterium</taxon>
    </lineage>
</organism>
<gene>
    <name evidence="8" type="ORF">JZY06_01265</name>
</gene>
<dbReference type="AlphaFoldDB" id="A0A939IUJ7"/>
<evidence type="ECO:0000256" key="5">
    <source>
        <dbReference type="ARBA" id="ARBA00023136"/>
    </source>
</evidence>
<evidence type="ECO:0000313" key="9">
    <source>
        <dbReference type="Proteomes" id="UP000664332"/>
    </source>
</evidence>
<comment type="similarity">
    <text evidence="2">Belongs to the oxidase-dependent Fe transporter (OFeT) (TC 9.A.10.1) family.</text>
</comment>
<dbReference type="PANTHER" id="PTHR31632">
    <property type="entry name" value="IRON TRANSPORTER FTH1"/>
    <property type="match status" value="1"/>
</dbReference>
<dbReference type="GO" id="GO:0015093">
    <property type="term" value="F:ferrous iron transmembrane transporter activity"/>
    <property type="evidence" value="ECO:0007669"/>
    <property type="project" value="TreeGrafter"/>
</dbReference>
<dbReference type="GO" id="GO:0033573">
    <property type="term" value="C:high-affinity iron permease complex"/>
    <property type="evidence" value="ECO:0007669"/>
    <property type="project" value="InterPro"/>
</dbReference>
<evidence type="ECO:0000313" key="8">
    <source>
        <dbReference type="EMBL" id="MBN9643266.1"/>
    </source>
</evidence>
<accession>A0A939IUJ7</accession>
<dbReference type="Pfam" id="PF03239">
    <property type="entry name" value="FTR1"/>
    <property type="match status" value="1"/>
</dbReference>
<feature type="transmembrane region" description="Helical" evidence="7">
    <location>
        <begin position="167"/>
        <end position="192"/>
    </location>
</feature>